<evidence type="ECO:0000256" key="2">
    <source>
        <dbReference type="ARBA" id="ARBA00022490"/>
    </source>
</evidence>
<keyword evidence="2 7" id="KW-0963">Cytoplasm</keyword>
<evidence type="ECO:0000313" key="9">
    <source>
        <dbReference type="Proteomes" id="UP001595478"/>
    </source>
</evidence>
<dbReference type="CDD" id="cd07503">
    <property type="entry name" value="HAD_HisB-N"/>
    <property type="match status" value="1"/>
</dbReference>
<dbReference type="Gene3D" id="3.40.50.1000">
    <property type="entry name" value="HAD superfamily/HAD-like"/>
    <property type="match status" value="1"/>
</dbReference>
<dbReference type="EC" id="3.1.3.-" evidence="7"/>
<dbReference type="NCBIfam" id="TIGR00213">
    <property type="entry name" value="GmhB_yaeD"/>
    <property type="match status" value="1"/>
</dbReference>
<dbReference type="Pfam" id="PF13242">
    <property type="entry name" value="Hydrolase_like"/>
    <property type="match status" value="1"/>
</dbReference>
<evidence type="ECO:0000256" key="1">
    <source>
        <dbReference type="ARBA" id="ARBA00004496"/>
    </source>
</evidence>
<dbReference type="PANTHER" id="PTHR42891">
    <property type="entry name" value="D-GLYCERO-BETA-D-MANNO-HEPTOSE-1,7-BISPHOSPHATE 7-PHOSPHATASE"/>
    <property type="match status" value="1"/>
</dbReference>
<dbReference type="InterPro" id="IPR036412">
    <property type="entry name" value="HAD-like_sf"/>
</dbReference>
<comment type="similarity">
    <text evidence="7">Belongs to the gmhB family.</text>
</comment>
<protein>
    <recommendedName>
        <fullName evidence="6 7">D,D-heptose 1,7-bisphosphate phosphatase</fullName>
        <ecNumber evidence="7">3.1.3.-</ecNumber>
    </recommendedName>
</protein>
<evidence type="ECO:0000256" key="6">
    <source>
        <dbReference type="ARBA" id="ARBA00031828"/>
    </source>
</evidence>
<dbReference type="EMBL" id="JBHRSW010000004">
    <property type="protein sequence ID" value="MFC3120107.1"/>
    <property type="molecule type" value="Genomic_DNA"/>
</dbReference>
<sequence>MKNKALFLDRDGVINVNHGYVYQQQNFDWVDGIFTLIKRANRANYKVIVVTNQSGIGRGFYSELQFLALSDWMRHKVANKGGVIDDVFYCPHHPTESLGEYKLNCDCRKPKPGMLFAASQKHDIDLSMSIMIGDKLSDIKAAEAANLATAYLFKGGKVNANATNHPDRHFQSLSIQSFEQVSFP</sequence>
<evidence type="ECO:0000313" key="8">
    <source>
        <dbReference type="EMBL" id="MFC3120107.1"/>
    </source>
</evidence>
<dbReference type="NCBIfam" id="TIGR01662">
    <property type="entry name" value="HAD-SF-IIIA"/>
    <property type="match status" value="1"/>
</dbReference>
<dbReference type="InterPro" id="IPR004446">
    <property type="entry name" value="Heptose_bisP_phosphatase"/>
</dbReference>
<dbReference type="SUPFAM" id="SSF56784">
    <property type="entry name" value="HAD-like"/>
    <property type="match status" value="1"/>
</dbReference>
<dbReference type="PANTHER" id="PTHR42891:SF1">
    <property type="entry name" value="D-GLYCERO-BETA-D-MANNO-HEPTOSE-1,7-BISPHOSPHATE 7-PHOSPHATASE"/>
    <property type="match status" value="1"/>
</dbReference>
<dbReference type="NCBIfam" id="TIGR01656">
    <property type="entry name" value="Histidinol-ppas"/>
    <property type="match status" value="1"/>
</dbReference>
<keyword evidence="4 7" id="KW-0378">Hydrolase</keyword>
<dbReference type="PIRSF" id="PIRSF004682">
    <property type="entry name" value="GmhB"/>
    <property type="match status" value="1"/>
</dbReference>
<name>A0ABV7FIK3_9ALTE</name>
<dbReference type="InterPro" id="IPR006543">
    <property type="entry name" value="Histidinol-phos"/>
</dbReference>
<evidence type="ECO:0000256" key="3">
    <source>
        <dbReference type="ARBA" id="ARBA00022723"/>
    </source>
</evidence>
<dbReference type="InterPro" id="IPR023214">
    <property type="entry name" value="HAD_sf"/>
</dbReference>
<dbReference type="InterPro" id="IPR006549">
    <property type="entry name" value="HAD-SF_hydro_IIIA"/>
</dbReference>
<dbReference type="Proteomes" id="UP001595478">
    <property type="component" value="Unassembled WGS sequence"/>
</dbReference>
<keyword evidence="3" id="KW-0479">Metal-binding</keyword>
<comment type="subcellular location">
    <subcellularLocation>
        <location evidence="1 7">Cytoplasm</location>
    </subcellularLocation>
</comment>
<evidence type="ECO:0000256" key="4">
    <source>
        <dbReference type="ARBA" id="ARBA00022801"/>
    </source>
</evidence>
<reference evidence="9" key="1">
    <citation type="journal article" date="2019" name="Int. J. Syst. Evol. Microbiol.">
        <title>The Global Catalogue of Microorganisms (GCM) 10K type strain sequencing project: providing services to taxonomists for standard genome sequencing and annotation.</title>
        <authorList>
            <consortium name="The Broad Institute Genomics Platform"/>
            <consortium name="The Broad Institute Genome Sequencing Center for Infectious Disease"/>
            <person name="Wu L."/>
            <person name="Ma J."/>
        </authorList>
    </citation>
    <scope>NUCLEOTIDE SEQUENCE [LARGE SCALE GENOMIC DNA]</scope>
    <source>
        <strain evidence="9">KCTC 52473</strain>
    </source>
</reference>
<evidence type="ECO:0000256" key="7">
    <source>
        <dbReference type="PIRNR" id="PIRNR004682"/>
    </source>
</evidence>
<organism evidence="8 9">
    <name type="scientific">Agaribacter flavus</name>
    <dbReference type="NCBI Taxonomy" id="1902781"/>
    <lineage>
        <taxon>Bacteria</taxon>
        <taxon>Pseudomonadati</taxon>
        <taxon>Pseudomonadota</taxon>
        <taxon>Gammaproteobacteria</taxon>
        <taxon>Alteromonadales</taxon>
        <taxon>Alteromonadaceae</taxon>
        <taxon>Agaribacter</taxon>
    </lineage>
</organism>
<dbReference type="NCBIfam" id="NF006506">
    <property type="entry name" value="PRK08942.1"/>
    <property type="match status" value="1"/>
</dbReference>
<evidence type="ECO:0000256" key="5">
    <source>
        <dbReference type="ARBA" id="ARBA00023277"/>
    </source>
</evidence>
<proteinExistence type="inferred from homology"/>
<keyword evidence="5 7" id="KW-0119">Carbohydrate metabolism</keyword>
<accession>A0ABV7FIK3</accession>
<dbReference type="RefSeq" id="WP_376918250.1">
    <property type="nucleotide sequence ID" value="NZ_JBHRSW010000004.1"/>
</dbReference>
<keyword evidence="9" id="KW-1185">Reference proteome</keyword>
<gene>
    <name evidence="8" type="primary">gmhB</name>
    <name evidence="8" type="ORF">ACFOHL_00565</name>
</gene>
<comment type="caution">
    <text evidence="8">The sequence shown here is derived from an EMBL/GenBank/DDBJ whole genome shotgun (WGS) entry which is preliminary data.</text>
</comment>
<dbReference type="GO" id="GO:0034200">
    <property type="term" value="F:D-glycero-beta-D-manno-heptose 1,7-bisphosphate 7-phosphatase activity"/>
    <property type="evidence" value="ECO:0007669"/>
    <property type="project" value="UniProtKB-EC"/>
</dbReference>